<gene>
    <name evidence="1" type="ORF">HELGO_WM90224</name>
</gene>
<dbReference type="Gene3D" id="3.40.50.1000">
    <property type="entry name" value="HAD superfamily/HAD-like"/>
    <property type="match status" value="1"/>
</dbReference>
<name>A0A6S6SZI8_9GAMM</name>
<dbReference type="PANTHER" id="PTHR43885:SF1">
    <property type="entry name" value="SUPERFAMILY HYDROLASE, PUTATIVE (AFU_ORTHOLOGUE AFUA_4G13290)-RELATED"/>
    <property type="match status" value="1"/>
</dbReference>
<dbReference type="NCBIfam" id="TIGR01549">
    <property type="entry name" value="HAD-SF-IA-v1"/>
    <property type="match status" value="1"/>
</dbReference>
<proteinExistence type="predicted"/>
<evidence type="ECO:0000313" key="1">
    <source>
        <dbReference type="EMBL" id="CAA6809927.1"/>
    </source>
</evidence>
<dbReference type="NCBIfam" id="TIGR01509">
    <property type="entry name" value="HAD-SF-IA-v3"/>
    <property type="match status" value="1"/>
</dbReference>
<dbReference type="InterPro" id="IPR036412">
    <property type="entry name" value="HAD-like_sf"/>
</dbReference>
<keyword evidence="1" id="KW-0378">Hydrolase</keyword>
<dbReference type="CDD" id="cd01427">
    <property type="entry name" value="HAD_like"/>
    <property type="match status" value="1"/>
</dbReference>
<dbReference type="SUPFAM" id="SSF56784">
    <property type="entry name" value="HAD-like"/>
    <property type="match status" value="1"/>
</dbReference>
<dbReference type="PANTHER" id="PTHR43885">
    <property type="entry name" value="HALOACID DEHALOGENASE-LIKE HYDROLASE"/>
    <property type="match status" value="1"/>
</dbReference>
<sequence>MDGTLTLAVHDFDAIRKELGLPEGKPILEQIAIYPKMEARRLHKQLDMIELDIAARSKPADGAAELLEALTAKGHQLGILTRNNRINIYATLEAAGLNGFFEDNNLISRNCVPPKPDPAGIHRLLNAWGGTPEESVMVGDHLFDLDTGRAAGSATIYVDPTGEFEHRDKADFC</sequence>
<reference evidence="1" key="1">
    <citation type="submission" date="2020-01" db="EMBL/GenBank/DDBJ databases">
        <authorList>
            <person name="Meier V. D."/>
            <person name="Meier V D."/>
        </authorList>
    </citation>
    <scope>NUCLEOTIDE SEQUENCE</scope>
    <source>
        <strain evidence="1">HLG_WM_MAG_08</strain>
    </source>
</reference>
<organism evidence="1">
    <name type="scientific">uncultured Thiotrichaceae bacterium</name>
    <dbReference type="NCBI Taxonomy" id="298394"/>
    <lineage>
        <taxon>Bacteria</taxon>
        <taxon>Pseudomonadati</taxon>
        <taxon>Pseudomonadota</taxon>
        <taxon>Gammaproteobacteria</taxon>
        <taxon>Thiotrichales</taxon>
        <taxon>Thiotrichaceae</taxon>
        <taxon>environmental samples</taxon>
    </lineage>
</organism>
<dbReference type="GO" id="GO:0016787">
    <property type="term" value="F:hydrolase activity"/>
    <property type="evidence" value="ECO:0007669"/>
    <property type="project" value="UniProtKB-KW"/>
</dbReference>
<dbReference type="Pfam" id="PF00702">
    <property type="entry name" value="Hydrolase"/>
    <property type="match status" value="1"/>
</dbReference>
<dbReference type="EMBL" id="CACVAV010000157">
    <property type="protein sequence ID" value="CAA6809927.1"/>
    <property type="molecule type" value="Genomic_DNA"/>
</dbReference>
<dbReference type="InterPro" id="IPR006439">
    <property type="entry name" value="HAD-SF_hydro_IA"/>
</dbReference>
<dbReference type="InterPro" id="IPR023214">
    <property type="entry name" value="HAD_sf"/>
</dbReference>
<feature type="non-terminal residue" evidence="1">
    <location>
        <position position="173"/>
    </location>
</feature>
<protein>
    <submittedName>
        <fullName evidence="1">HAD family hydrolase</fullName>
    </submittedName>
</protein>
<accession>A0A6S6SZI8</accession>
<dbReference type="Gene3D" id="1.10.260.80">
    <property type="match status" value="1"/>
</dbReference>
<dbReference type="AlphaFoldDB" id="A0A6S6SZI8"/>